<evidence type="ECO:0000256" key="13">
    <source>
        <dbReference type="SAM" id="MobiDB-lite"/>
    </source>
</evidence>
<evidence type="ECO:0000256" key="3">
    <source>
        <dbReference type="ARBA" id="ARBA00022679"/>
    </source>
</evidence>
<dbReference type="PANTHER" id="PTHR34257:SF3">
    <property type="entry name" value="ADAPTER PROTEIN CIKS-RELATED"/>
    <property type="match status" value="1"/>
</dbReference>
<accession>A0AAV6GMC7</accession>
<comment type="caution">
    <text evidence="15">The sequence shown here is derived from an EMBL/GenBank/DDBJ whole genome shotgun (WGS) entry which is preliminary data.</text>
</comment>
<evidence type="ECO:0000313" key="16">
    <source>
        <dbReference type="Proteomes" id="UP000823561"/>
    </source>
</evidence>
<dbReference type="GO" id="GO:0097400">
    <property type="term" value="P:interleukin-17-mediated signaling pathway"/>
    <property type="evidence" value="ECO:0007669"/>
    <property type="project" value="UniProtKB-ARBA"/>
</dbReference>
<dbReference type="Proteomes" id="UP000823561">
    <property type="component" value="Chromosome 9"/>
</dbReference>
<dbReference type="GO" id="GO:0006959">
    <property type="term" value="P:humoral immune response"/>
    <property type="evidence" value="ECO:0007669"/>
    <property type="project" value="TreeGrafter"/>
</dbReference>
<dbReference type="GO" id="GO:0043123">
    <property type="term" value="P:positive regulation of canonical NF-kappaB signal transduction"/>
    <property type="evidence" value="ECO:0007669"/>
    <property type="project" value="TreeGrafter"/>
</dbReference>
<evidence type="ECO:0000256" key="8">
    <source>
        <dbReference type="ARBA" id="ARBA00075327"/>
    </source>
</evidence>
<evidence type="ECO:0000256" key="10">
    <source>
        <dbReference type="ARBA" id="ARBA00078387"/>
    </source>
</evidence>
<feature type="region of interest" description="Disordered" evidence="13">
    <location>
        <begin position="45"/>
        <end position="74"/>
    </location>
</feature>
<comment type="catalytic activity">
    <reaction evidence="1">
        <text>S-ubiquitinyl-[E2 ubiquitin-conjugating enzyme]-L-cysteine + [acceptor protein]-L-lysine = [E2 ubiquitin-conjugating enzyme]-L-cysteine + N(6)-ubiquitinyl-[acceptor protein]-L-lysine.</text>
        <dbReference type="EC" id="2.3.2.27"/>
    </reaction>
</comment>
<evidence type="ECO:0000313" key="15">
    <source>
        <dbReference type="EMBL" id="KAG5275954.1"/>
    </source>
</evidence>
<sequence length="464" mass="52798">MNCALNETKDYSQNSRLLWHVWTASGTVIRYRMSCCPQPHSVNYPQEDDETLSKDGAMDGALGSPRPKQCSPSSDFNSSLFKFPDGSRQPTRTQCTVSNLSISSETSSYVPYQRPLGLPAGYSQPTPFPSRTEESQSTLNPHKGVWHHPMPVCDSSLDGYSAGPLPSFMISGSCSHYQSEMSFSRPHCGSLPLSGRCSPDQSGLEQPCSLHSLPMPAALQNFHLYPHPQWRMACCAQCPMEVLRIDPVPHQAPGNPRPYLPSCPNPIGPLHRNSIHRDHSPVNPGPKSDTAQLSFEQRKVFVTYETDNDEHVKEVINFVALLRHNGFYTHIDMFEQQFRSINKIDFMERYISEKDYLIIFVISPKYYETVTSTTAYTEDDETLNTVYIHKQLQNEFIQNGCKNFRFIPILFPGAKKWHVPRWLQNTHIYSWPRDHDDILRRLMRVEKYNPPPIGPLPTIVSVPI</sequence>
<dbReference type="GO" id="GO:0000209">
    <property type="term" value="P:protein polyubiquitination"/>
    <property type="evidence" value="ECO:0007669"/>
    <property type="project" value="UniProtKB-ARBA"/>
</dbReference>
<dbReference type="GO" id="GO:0061630">
    <property type="term" value="F:ubiquitin protein ligase activity"/>
    <property type="evidence" value="ECO:0007669"/>
    <property type="project" value="UniProtKB-EC"/>
</dbReference>
<name>A0AAV6GMC7_9TELE</name>
<evidence type="ECO:0000256" key="5">
    <source>
        <dbReference type="ARBA" id="ARBA00023198"/>
    </source>
</evidence>
<keyword evidence="5" id="KW-0395">Inflammatory response</keyword>
<gene>
    <name evidence="15" type="ORF">AALO_G00126350</name>
</gene>
<dbReference type="InterPro" id="IPR053047">
    <property type="entry name" value="E3_ubiq_ligase_TRAF3IP2"/>
</dbReference>
<evidence type="ECO:0000256" key="7">
    <source>
        <dbReference type="ARBA" id="ARBA00073304"/>
    </source>
</evidence>
<protein>
    <recommendedName>
        <fullName evidence="7">E3 ubiquitin ligase TRAF3IP2</fullName>
        <ecNumber evidence="2">2.3.2.27</ecNumber>
    </recommendedName>
    <alternativeName>
        <fullName evidence="8">Adapter protein CIKS</fullName>
    </alternativeName>
    <alternativeName>
        <fullName evidence="9">Connection to IKK and SAPK/JNK</fullName>
    </alternativeName>
    <alternativeName>
        <fullName evidence="12">E3 ubiquitin-protein ligase CIKS</fullName>
    </alternativeName>
    <alternativeName>
        <fullName evidence="10">Nuclear factor NF-kappa-B activator 1</fullName>
    </alternativeName>
    <alternativeName>
        <fullName evidence="11">TRAF3-interacting protein 2</fullName>
    </alternativeName>
</protein>
<dbReference type="PANTHER" id="PTHR34257">
    <property type="entry name" value="ADAPTER PROTEIN CIKS"/>
    <property type="match status" value="1"/>
</dbReference>
<dbReference type="EC" id="2.3.2.27" evidence="2"/>
<evidence type="ECO:0000256" key="9">
    <source>
        <dbReference type="ARBA" id="ARBA00076636"/>
    </source>
</evidence>
<evidence type="ECO:0000256" key="11">
    <source>
        <dbReference type="ARBA" id="ARBA00078673"/>
    </source>
</evidence>
<keyword evidence="4" id="KW-0833">Ubl conjugation pathway</keyword>
<keyword evidence="3" id="KW-0808">Transferase</keyword>
<reference evidence="15" key="1">
    <citation type="submission" date="2020-10" db="EMBL/GenBank/DDBJ databases">
        <title>Chromosome-scale genome assembly of the Allis shad, Alosa alosa.</title>
        <authorList>
            <person name="Margot Z."/>
            <person name="Christophe K."/>
            <person name="Cabau C."/>
            <person name="Louis A."/>
            <person name="Berthelot C."/>
            <person name="Parey E."/>
            <person name="Roest Crollius H."/>
            <person name="Montfort J."/>
            <person name="Robinson-Rechavi M."/>
            <person name="Bucao C."/>
            <person name="Bouchez O."/>
            <person name="Gislard M."/>
            <person name="Lluch J."/>
            <person name="Milhes M."/>
            <person name="Lampietro C."/>
            <person name="Lopez Roques C."/>
            <person name="Donnadieu C."/>
            <person name="Braasch I."/>
            <person name="Desvignes T."/>
            <person name="Postlethwait J."/>
            <person name="Bobe J."/>
            <person name="Guiguen Y."/>
        </authorList>
    </citation>
    <scope>NUCLEOTIDE SEQUENCE</scope>
    <source>
        <strain evidence="15">M-15738</strain>
        <tissue evidence="15">Blood</tissue>
    </source>
</reference>
<dbReference type="GO" id="GO:0006954">
    <property type="term" value="P:inflammatory response"/>
    <property type="evidence" value="ECO:0007669"/>
    <property type="project" value="UniProtKB-KW"/>
</dbReference>
<comment type="subunit">
    <text evidence="6">Interacts with IKBKG/NF-kappa B essential modulator, with CHUK/IKK-alpha and with IKBKB/IKK-beta. Interacts with TRAF6; this interaction is direct. Interacts with IL17RA and IL17RC. Interacts with IL17RB.</text>
</comment>
<dbReference type="AlphaFoldDB" id="A0AAV6GMC7"/>
<dbReference type="Pfam" id="PF08357">
    <property type="entry name" value="SEFIR"/>
    <property type="match status" value="1"/>
</dbReference>
<organism evidence="15 16">
    <name type="scientific">Alosa alosa</name>
    <name type="common">allis shad</name>
    <dbReference type="NCBI Taxonomy" id="278164"/>
    <lineage>
        <taxon>Eukaryota</taxon>
        <taxon>Metazoa</taxon>
        <taxon>Chordata</taxon>
        <taxon>Craniata</taxon>
        <taxon>Vertebrata</taxon>
        <taxon>Euteleostomi</taxon>
        <taxon>Actinopterygii</taxon>
        <taxon>Neopterygii</taxon>
        <taxon>Teleostei</taxon>
        <taxon>Clupei</taxon>
        <taxon>Clupeiformes</taxon>
        <taxon>Clupeoidei</taxon>
        <taxon>Clupeidae</taxon>
        <taxon>Alosa</taxon>
    </lineage>
</organism>
<dbReference type="InterPro" id="IPR013568">
    <property type="entry name" value="SEFIR_dom"/>
</dbReference>
<dbReference type="GO" id="GO:0038173">
    <property type="term" value="P:interleukin-17A-mediated signaling pathway"/>
    <property type="evidence" value="ECO:0007669"/>
    <property type="project" value="UniProtKB-ARBA"/>
</dbReference>
<keyword evidence="16" id="KW-1185">Reference proteome</keyword>
<proteinExistence type="predicted"/>
<feature type="domain" description="SEFIR" evidence="14">
    <location>
        <begin position="297"/>
        <end position="440"/>
    </location>
</feature>
<evidence type="ECO:0000256" key="1">
    <source>
        <dbReference type="ARBA" id="ARBA00000900"/>
    </source>
</evidence>
<evidence type="ECO:0000256" key="4">
    <source>
        <dbReference type="ARBA" id="ARBA00022786"/>
    </source>
</evidence>
<dbReference type="Gene3D" id="3.40.50.11530">
    <property type="match status" value="1"/>
</dbReference>
<evidence type="ECO:0000256" key="2">
    <source>
        <dbReference type="ARBA" id="ARBA00012483"/>
    </source>
</evidence>
<dbReference type="PROSITE" id="PS51534">
    <property type="entry name" value="SEFIR"/>
    <property type="match status" value="1"/>
</dbReference>
<dbReference type="FunFam" id="3.40.50.11530:FF:000007">
    <property type="entry name" value="adapter protein CIKS isoform X3"/>
    <property type="match status" value="1"/>
</dbReference>
<evidence type="ECO:0000259" key="14">
    <source>
        <dbReference type="PROSITE" id="PS51534"/>
    </source>
</evidence>
<dbReference type="GO" id="GO:0005737">
    <property type="term" value="C:cytoplasm"/>
    <property type="evidence" value="ECO:0007669"/>
    <property type="project" value="UniProtKB-ARBA"/>
</dbReference>
<evidence type="ECO:0000256" key="12">
    <source>
        <dbReference type="ARBA" id="ARBA00080040"/>
    </source>
</evidence>
<feature type="region of interest" description="Disordered" evidence="13">
    <location>
        <begin position="120"/>
        <end position="141"/>
    </location>
</feature>
<dbReference type="EMBL" id="JADWDJ010000009">
    <property type="protein sequence ID" value="KAG5275954.1"/>
    <property type="molecule type" value="Genomic_DNA"/>
</dbReference>
<evidence type="ECO:0000256" key="6">
    <source>
        <dbReference type="ARBA" id="ARBA00064316"/>
    </source>
</evidence>